<dbReference type="GO" id="GO:0016787">
    <property type="term" value="F:hydrolase activity"/>
    <property type="evidence" value="ECO:0007669"/>
    <property type="project" value="UniProtKB-KW"/>
</dbReference>
<organism evidence="9 10">
    <name type="scientific">Strongylocentrotus purpuratus</name>
    <name type="common">Purple sea urchin</name>
    <dbReference type="NCBI Taxonomy" id="7668"/>
    <lineage>
        <taxon>Eukaryota</taxon>
        <taxon>Metazoa</taxon>
        <taxon>Echinodermata</taxon>
        <taxon>Eleutherozoa</taxon>
        <taxon>Echinozoa</taxon>
        <taxon>Echinoidea</taxon>
        <taxon>Euechinoidea</taxon>
        <taxon>Echinacea</taxon>
        <taxon>Camarodonta</taxon>
        <taxon>Echinidea</taxon>
        <taxon>Strongylocentrotidae</taxon>
        <taxon>Strongylocentrotus</taxon>
    </lineage>
</organism>
<dbReference type="Pfam" id="PF13359">
    <property type="entry name" value="DDE_Tnp_4"/>
    <property type="match status" value="1"/>
</dbReference>
<protein>
    <recommendedName>
        <fullName evidence="8">DDE Tnp4 domain-containing protein</fullName>
    </recommendedName>
</protein>
<comment type="cofactor">
    <cofactor evidence="1">
        <name>a divalent metal cation</name>
        <dbReference type="ChEBI" id="CHEBI:60240"/>
    </cofactor>
</comment>
<evidence type="ECO:0000256" key="7">
    <source>
        <dbReference type="ARBA" id="ARBA00023242"/>
    </source>
</evidence>
<evidence type="ECO:0000256" key="1">
    <source>
        <dbReference type="ARBA" id="ARBA00001968"/>
    </source>
</evidence>
<keyword evidence="10" id="KW-1185">Reference proteome</keyword>
<keyword evidence="6" id="KW-0378">Hydrolase</keyword>
<evidence type="ECO:0000256" key="5">
    <source>
        <dbReference type="ARBA" id="ARBA00022723"/>
    </source>
</evidence>
<keyword evidence="4" id="KW-0540">Nuclease</keyword>
<dbReference type="InterPro" id="IPR045249">
    <property type="entry name" value="HARBI1-like"/>
</dbReference>
<dbReference type="PANTHER" id="PTHR22930:SF85">
    <property type="entry name" value="GH03217P-RELATED"/>
    <property type="match status" value="1"/>
</dbReference>
<feature type="domain" description="DDE Tnp4" evidence="8">
    <location>
        <begin position="40"/>
        <end position="203"/>
    </location>
</feature>
<dbReference type="GO" id="GO:0005634">
    <property type="term" value="C:nucleus"/>
    <property type="evidence" value="ECO:0007669"/>
    <property type="project" value="UniProtKB-SubCell"/>
</dbReference>
<evidence type="ECO:0000256" key="3">
    <source>
        <dbReference type="ARBA" id="ARBA00006958"/>
    </source>
</evidence>
<accession>A0A7M7PQC9</accession>
<keyword evidence="5" id="KW-0479">Metal-binding</keyword>
<comment type="similarity">
    <text evidence="3">Belongs to the HARBI1 family.</text>
</comment>
<dbReference type="GeneID" id="115929433"/>
<dbReference type="PANTHER" id="PTHR22930">
    <property type="match status" value="1"/>
</dbReference>
<evidence type="ECO:0000256" key="6">
    <source>
        <dbReference type="ARBA" id="ARBA00022801"/>
    </source>
</evidence>
<dbReference type="AlphaFoldDB" id="A0A7M7PQC9"/>
<evidence type="ECO:0000313" key="10">
    <source>
        <dbReference type="Proteomes" id="UP000007110"/>
    </source>
</evidence>
<dbReference type="Proteomes" id="UP000007110">
    <property type="component" value="Unassembled WGS sequence"/>
</dbReference>
<dbReference type="InterPro" id="IPR027806">
    <property type="entry name" value="HARBI1_dom"/>
</dbReference>
<evidence type="ECO:0000256" key="2">
    <source>
        <dbReference type="ARBA" id="ARBA00004123"/>
    </source>
</evidence>
<evidence type="ECO:0000313" key="9">
    <source>
        <dbReference type="EnsemblMetazoa" id="XP_030854170"/>
    </source>
</evidence>
<dbReference type="GO" id="GO:0004518">
    <property type="term" value="F:nuclease activity"/>
    <property type="evidence" value="ECO:0007669"/>
    <property type="project" value="UniProtKB-KW"/>
</dbReference>
<dbReference type="KEGG" id="spu:115929433"/>
<evidence type="ECO:0000256" key="4">
    <source>
        <dbReference type="ARBA" id="ARBA00022722"/>
    </source>
</evidence>
<reference evidence="9" key="2">
    <citation type="submission" date="2021-01" db="UniProtKB">
        <authorList>
            <consortium name="EnsemblMetazoa"/>
        </authorList>
    </citation>
    <scope>IDENTIFICATION</scope>
</reference>
<keyword evidence="7" id="KW-0539">Nucleus</keyword>
<comment type="subcellular location">
    <subcellularLocation>
        <location evidence="2">Nucleus</location>
    </subcellularLocation>
</comment>
<dbReference type="OMA" id="WINEADM"/>
<dbReference type="OrthoDB" id="5985645at2759"/>
<reference evidence="10" key="1">
    <citation type="submission" date="2015-02" db="EMBL/GenBank/DDBJ databases">
        <title>Genome sequencing for Strongylocentrotus purpuratus.</title>
        <authorList>
            <person name="Murali S."/>
            <person name="Liu Y."/>
            <person name="Vee V."/>
            <person name="English A."/>
            <person name="Wang M."/>
            <person name="Skinner E."/>
            <person name="Han Y."/>
            <person name="Muzny D.M."/>
            <person name="Worley K.C."/>
            <person name="Gibbs R.A."/>
        </authorList>
    </citation>
    <scope>NUCLEOTIDE SEQUENCE</scope>
</reference>
<dbReference type="GO" id="GO:0046872">
    <property type="term" value="F:metal ion binding"/>
    <property type="evidence" value="ECO:0007669"/>
    <property type="project" value="UniProtKB-KW"/>
</dbReference>
<evidence type="ECO:0000259" key="8">
    <source>
        <dbReference type="Pfam" id="PF13359"/>
    </source>
</evidence>
<proteinExistence type="inferred from homology"/>
<sequence length="254" mass="29057">MVEAFQNEKGNIQLLKGNVLQDIIHGFEEKWNFPQCVGAVDGSHIEINAPPENGIDYVNRKGYHSIILQALVDDKCLFTDILVGWPGCVHDARVLSNSSLYQKAQAGTLLPLQTKEIEGVQVPLFVIGDPAYPLLPWMMKGYADCGRLTPRQQNFNYRLSRARMVVERAFGLLKMRWRSLYKINESKVENVIHMVTAACVLHNICEIARDTLDLDLYEENIRQQQNHHHHPERAADNNRAETYRTALTEHLQNN</sequence>
<name>A0A7M7PQC9_STRPU</name>
<dbReference type="RefSeq" id="XP_030854170.1">
    <property type="nucleotide sequence ID" value="XM_030998310.1"/>
</dbReference>
<dbReference type="EnsemblMetazoa" id="XM_030998310">
    <property type="protein sequence ID" value="XP_030854170"/>
    <property type="gene ID" value="LOC115929433"/>
</dbReference>
<dbReference type="InParanoid" id="A0A7M7PQC9"/>